<dbReference type="Pfam" id="PF01301">
    <property type="entry name" value="Glyco_hydro_35"/>
    <property type="match status" value="1"/>
</dbReference>
<dbReference type="SUPFAM" id="SSF49785">
    <property type="entry name" value="Galactose-binding domain-like"/>
    <property type="match status" value="1"/>
</dbReference>
<dbReference type="RefSeq" id="WP_209907017.1">
    <property type="nucleotide sequence ID" value="NZ_BAAAMI010000011.1"/>
</dbReference>
<evidence type="ECO:0000256" key="3">
    <source>
        <dbReference type="ARBA" id="ARBA00023295"/>
    </source>
</evidence>
<dbReference type="Pfam" id="PF21467">
    <property type="entry name" value="BetaGal_gal-bd"/>
    <property type="match status" value="1"/>
</dbReference>
<dbReference type="SUPFAM" id="SSF51445">
    <property type="entry name" value="(Trans)glycosidases"/>
    <property type="match status" value="1"/>
</dbReference>
<dbReference type="EMBL" id="JAGIOE010000001">
    <property type="protein sequence ID" value="MBP2373899.1"/>
    <property type="molecule type" value="Genomic_DNA"/>
</dbReference>
<dbReference type="InterPro" id="IPR008979">
    <property type="entry name" value="Galactose-bd-like_sf"/>
</dbReference>
<reference evidence="7 8" key="1">
    <citation type="submission" date="2021-03" db="EMBL/GenBank/DDBJ databases">
        <title>Sequencing the genomes of 1000 actinobacteria strains.</title>
        <authorList>
            <person name="Klenk H.-P."/>
        </authorList>
    </citation>
    <scope>NUCLEOTIDE SEQUENCE [LARGE SCALE GENOMIC DNA]</scope>
    <source>
        <strain evidence="7 8">DSM 15454</strain>
    </source>
</reference>
<name>A0ABS4WEA5_9MICC</name>
<dbReference type="Gene3D" id="3.20.20.80">
    <property type="entry name" value="Glycosidases"/>
    <property type="match status" value="1"/>
</dbReference>
<dbReference type="GO" id="GO:0004565">
    <property type="term" value="F:beta-galactosidase activity"/>
    <property type="evidence" value="ECO:0007669"/>
    <property type="project" value="UniProtKB-EC"/>
</dbReference>
<accession>A0ABS4WEA5</accession>
<evidence type="ECO:0000259" key="5">
    <source>
        <dbReference type="Pfam" id="PF21317"/>
    </source>
</evidence>
<feature type="domain" description="Beta-galactosidase 1-like first all-beta" evidence="5">
    <location>
        <begin position="362"/>
        <end position="471"/>
    </location>
</feature>
<dbReference type="InterPro" id="IPR048913">
    <property type="entry name" value="BetaGal_gal-bd"/>
</dbReference>
<protein>
    <submittedName>
        <fullName evidence="7">Beta-galactosidase</fullName>
        <ecNumber evidence="7">3.2.1.23</ecNumber>
    </submittedName>
</protein>
<evidence type="ECO:0000256" key="1">
    <source>
        <dbReference type="ARBA" id="ARBA00009809"/>
    </source>
</evidence>
<organism evidence="7 8">
    <name type="scientific">Paeniglutamicibacter psychrophenolicus</name>
    <dbReference type="NCBI Taxonomy" id="257454"/>
    <lineage>
        <taxon>Bacteria</taxon>
        <taxon>Bacillati</taxon>
        <taxon>Actinomycetota</taxon>
        <taxon>Actinomycetes</taxon>
        <taxon>Micrococcales</taxon>
        <taxon>Micrococcaceae</taxon>
        <taxon>Paeniglutamicibacter</taxon>
    </lineage>
</organism>
<dbReference type="PRINTS" id="PR00742">
    <property type="entry name" value="GLHYDRLASE35"/>
</dbReference>
<gene>
    <name evidence="7" type="ORF">JOF46_001811</name>
</gene>
<comment type="similarity">
    <text evidence="1">Belongs to the glycosyl hydrolase 35 family.</text>
</comment>
<feature type="domain" description="Glycoside hydrolase 35 catalytic" evidence="4">
    <location>
        <begin position="1"/>
        <end position="313"/>
    </location>
</feature>
<keyword evidence="8" id="KW-1185">Reference proteome</keyword>
<dbReference type="Gene3D" id="2.60.120.260">
    <property type="entry name" value="Galactose-binding domain-like"/>
    <property type="match status" value="2"/>
</dbReference>
<dbReference type="InterPro" id="IPR048912">
    <property type="entry name" value="BetaGal1-like_ABD1"/>
</dbReference>
<feature type="domain" description="Beta-galactosidase galactose-binding" evidence="6">
    <location>
        <begin position="500"/>
        <end position="551"/>
    </location>
</feature>
<dbReference type="InterPro" id="IPR001944">
    <property type="entry name" value="Glycoside_Hdrlase_35"/>
</dbReference>
<keyword evidence="3 7" id="KW-0326">Glycosidase</keyword>
<dbReference type="EC" id="3.2.1.23" evidence="7"/>
<dbReference type="Pfam" id="PF21317">
    <property type="entry name" value="BetaGal_ABD_1"/>
    <property type="match status" value="1"/>
</dbReference>
<evidence type="ECO:0000259" key="6">
    <source>
        <dbReference type="Pfam" id="PF21467"/>
    </source>
</evidence>
<keyword evidence="2 7" id="KW-0378">Hydrolase</keyword>
<dbReference type="PANTHER" id="PTHR23421">
    <property type="entry name" value="BETA-GALACTOSIDASE RELATED"/>
    <property type="match status" value="1"/>
</dbReference>
<sequence>MIISGALHYFRTHPEQWRSRLHWLRLMGLDSVETYVPWNLHEPRQGQFNFSGGADLERFVKLAAEEGLKVILRPGPYICAEWDNGGLPSWLTAQPGIRVRTRDTRYVAAVEAFFDELLPRMVPLLETHGGPISMVQVENEYGSFGSDARYLELVHKALVQRGIDVPLFTSDGPEDHMLTGGMVPGITATANFGSGAGGAFANFRRHRPNDPLFCMEFWNGWFDHWGEEHHVRQPRDAAEALDEMLAMGSSVNFYMAHGGTNFGTGAGANYDPPHAVSGGTYQPTVTSYDYDAPLDERGAPTPKFHAYREIIAKYRQVPELEEFNEPLLPRTLLVPEAAPVGLRAYLDLFASQQNATVESGHPLSFEELGISHGVVRYATTIPGPRRAYPLSIDGLNDRAHLVVGGRVVHVFERNDQQSYDLPVPPEGLAIELYVESMGRVNYGRLVGERKGILGAVLHERQELHGWQMTALELPQAPDDELLFQVPAASPGDAAFHAFGFVAAGPADGFIDLSGWGKGYVWVNGFSLGRFWDAGPQARLYVPAPVVRSGDNRVLILELDGRSADAPAIFPAPDLGAGAAPLAPQ</sequence>
<dbReference type="InterPro" id="IPR026283">
    <property type="entry name" value="B-gal_1-like"/>
</dbReference>
<dbReference type="InterPro" id="IPR031330">
    <property type="entry name" value="Gly_Hdrlase_35_cat"/>
</dbReference>
<comment type="caution">
    <text evidence="7">The sequence shown here is derived from an EMBL/GenBank/DDBJ whole genome shotgun (WGS) entry which is preliminary data.</text>
</comment>
<dbReference type="InterPro" id="IPR017853">
    <property type="entry name" value="GH"/>
</dbReference>
<dbReference type="PIRSF" id="PIRSF006336">
    <property type="entry name" value="B-gal"/>
    <property type="match status" value="1"/>
</dbReference>
<proteinExistence type="inferred from homology"/>
<dbReference type="Proteomes" id="UP000766570">
    <property type="component" value="Unassembled WGS sequence"/>
</dbReference>
<evidence type="ECO:0000313" key="8">
    <source>
        <dbReference type="Proteomes" id="UP000766570"/>
    </source>
</evidence>
<evidence type="ECO:0000259" key="4">
    <source>
        <dbReference type="Pfam" id="PF01301"/>
    </source>
</evidence>
<evidence type="ECO:0000256" key="2">
    <source>
        <dbReference type="ARBA" id="ARBA00022801"/>
    </source>
</evidence>
<evidence type="ECO:0000313" key="7">
    <source>
        <dbReference type="EMBL" id="MBP2373899.1"/>
    </source>
</evidence>